<proteinExistence type="predicted"/>
<dbReference type="Proteomes" id="UP000275719">
    <property type="component" value="Unassembled WGS sequence"/>
</dbReference>
<gene>
    <name evidence="1" type="ORF">EG240_04170</name>
</gene>
<sequence length="389" mass="44830">MVKFSLLLFACLIAQENIIAQDFPYKLSKDIIAEKDSNQNAFALQIAATNFAFQGDYRQALKTWNEQRPNQKEIKLTEFDSLFLAKSKVISAKEYILEKSKEEEIIILNELHHNSSHRKFARSLLKGLYDNGYRYLGLEALDDNQINDRKFATIESGYYTSEPEFGNFIKEALDLGFTLFGYEASETDNWDTDKWKNREIAQAQNIYKFMQNHTDGKYFIYCGAGHAFEGDNNGRGKSMAGVLSDLTKINPLTIDQNRYSDKGENRYNQPLTKLVQSNVPSILINSEETIFRSNSTSYETDISIIQPIINFEKIDSSWLNDNVQIEVEIPTEKTINYPALLLIYRKGELKMNGIPTKIIELANNQKKIFVKKGNYDYLIIDSKNNKIHY</sequence>
<dbReference type="RefSeq" id="WP_125017741.1">
    <property type="nucleotide sequence ID" value="NZ_RQVQ01000007.1"/>
</dbReference>
<dbReference type="OrthoDB" id="277629at2"/>
<organism evidence="1 2">
    <name type="scientific">Paenimyroides tangerinum</name>
    <dbReference type="NCBI Taxonomy" id="2488728"/>
    <lineage>
        <taxon>Bacteria</taxon>
        <taxon>Pseudomonadati</taxon>
        <taxon>Bacteroidota</taxon>
        <taxon>Flavobacteriia</taxon>
        <taxon>Flavobacteriales</taxon>
        <taxon>Flavobacteriaceae</taxon>
        <taxon>Paenimyroides</taxon>
    </lineage>
</organism>
<keyword evidence="2" id="KW-1185">Reference proteome</keyword>
<accession>A0A3P3WCE5</accession>
<dbReference type="SUPFAM" id="SSF159501">
    <property type="entry name" value="EreA/ChaN-like"/>
    <property type="match status" value="1"/>
</dbReference>
<name>A0A3P3WCE5_9FLAO</name>
<evidence type="ECO:0000313" key="1">
    <source>
        <dbReference type="EMBL" id="RRJ91987.1"/>
    </source>
</evidence>
<reference evidence="1 2" key="1">
    <citation type="submission" date="2018-11" db="EMBL/GenBank/DDBJ databases">
        <title>Flavobacterium sp. nov., YIM 102701-2 draft genome.</title>
        <authorList>
            <person name="Li G."/>
            <person name="Jiang Y."/>
        </authorList>
    </citation>
    <scope>NUCLEOTIDE SEQUENCE [LARGE SCALE GENOMIC DNA]</scope>
    <source>
        <strain evidence="1 2">YIM 102701-2</strain>
    </source>
</reference>
<evidence type="ECO:0000313" key="2">
    <source>
        <dbReference type="Proteomes" id="UP000275719"/>
    </source>
</evidence>
<dbReference type="EMBL" id="RQVQ01000007">
    <property type="protein sequence ID" value="RRJ91987.1"/>
    <property type="molecule type" value="Genomic_DNA"/>
</dbReference>
<protein>
    <submittedName>
        <fullName evidence="1">Uncharacterized protein</fullName>
    </submittedName>
</protein>
<dbReference type="AlphaFoldDB" id="A0A3P3WCE5"/>
<comment type="caution">
    <text evidence="1">The sequence shown here is derived from an EMBL/GenBank/DDBJ whole genome shotgun (WGS) entry which is preliminary data.</text>
</comment>